<evidence type="ECO:0000256" key="2">
    <source>
        <dbReference type="SAM" id="MobiDB-lite"/>
    </source>
</evidence>
<dbReference type="PANTHER" id="PTHR36812">
    <property type="entry name" value="NEUROFILAMENT TRIPLET M PROTEIN-LIKE PROTEIN"/>
    <property type="match status" value="1"/>
</dbReference>
<evidence type="ECO:0000313" key="3">
    <source>
        <dbReference type="EMBL" id="KAA6392592.1"/>
    </source>
</evidence>
<feature type="coiled-coil region" evidence="1">
    <location>
        <begin position="98"/>
        <end position="153"/>
    </location>
</feature>
<evidence type="ECO:0000313" key="4">
    <source>
        <dbReference type="Proteomes" id="UP000324800"/>
    </source>
</evidence>
<proteinExistence type="predicted"/>
<keyword evidence="1" id="KW-0175">Coiled coil</keyword>
<gene>
    <name evidence="3" type="ORF">EZS28_011882</name>
</gene>
<feature type="coiled-coil region" evidence="1">
    <location>
        <begin position="628"/>
        <end position="655"/>
    </location>
</feature>
<sequence length="857" mass="99099">MSSQYLKPKPLTFTQSFRYAMSQSQPKAAEAIKVVGSSQVNIQSLLSVLQFGKCANLIVPMSETGKFLAKIVPETMTFWKQGGVMQVQQAHIKDIERDEKKKKELRKIQKKRQQINNQQNNIVQIQQNKTMTNEQKKQKQEEIQKKIDILKQQTKTEGFIEKVGKDNVSISRILDIFNEKNEMIESDTSSENEEERKQQEKEDLEMQFGLLMEHGKKPSHLQQSSGQVSSHSILLSQISSKATQNIQLLDPQQKIEEQKRSLMKYATKASLMLRNDSFYNESSQEMPTLDFANHDPINLYRKQQKQIKTKKQIQNTFTFQTIKDGKPRFVKWVKNKNSQIDTSDNMQVAEIIEDQFDYYLQNGNFEWDGQDEQQKEDEITSVILVEVRLVPIFPNRIGILPSIKIRKMINGFELDEEALEKNASDNINISPQEKLEMKKQIKEQRDLLLKNQEQRVRLKSKREIQQQIRNSLKSKKLPQRLIVRTRTTDAKSEMLETQPASFSVEADTEQAGKLLRDAARGYFYEELDMITDERSPIVETALTTFAIPIIDAAKRQGEIYLVRFVDEQRGYAVAMGICVHHMKMVRRLFETPRIGMMMQLYLSPIQSGNVPYPPVIVSRVTGNSLGDWDSITDEIIRREQELEKLEENEDKIQLDQQIGLQRSSVEGYSRKSLAFTCVPIVKRPIRIQKSKKIIKDGKEMIIILIIQKLTPQIPLPPFQVINEYYITPLPPPLNITIENNKKFQKIGEKKKDKKNERDDKNFTESETISISFVNRNGFASMTSTFFDPKIYFGGHPAVICEFYAPIITQDTTQTSIMKFAGEIFSVNQMLGQEVGLEGQTLQLETALKIYYNSEQMR</sequence>
<comment type="caution">
    <text evidence="3">The sequence shown here is derived from an EMBL/GenBank/DDBJ whole genome shotgun (WGS) entry which is preliminary data.</text>
</comment>
<dbReference type="AlphaFoldDB" id="A0A5J4WDJ5"/>
<reference evidence="3 4" key="1">
    <citation type="submission" date="2019-03" db="EMBL/GenBank/DDBJ databases">
        <title>Single cell metagenomics reveals metabolic interactions within the superorganism composed of flagellate Streblomastix strix and complex community of Bacteroidetes bacteria on its surface.</title>
        <authorList>
            <person name="Treitli S.C."/>
            <person name="Kolisko M."/>
            <person name="Husnik F."/>
            <person name="Keeling P."/>
            <person name="Hampl V."/>
        </authorList>
    </citation>
    <scope>NUCLEOTIDE SEQUENCE [LARGE SCALE GENOMIC DNA]</scope>
    <source>
        <strain evidence="3">ST1C</strain>
    </source>
</reference>
<organism evidence="3 4">
    <name type="scientific">Streblomastix strix</name>
    <dbReference type="NCBI Taxonomy" id="222440"/>
    <lineage>
        <taxon>Eukaryota</taxon>
        <taxon>Metamonada</taxon>
        <taxon>Preaxostyla</taxon>
        <taxon>Oxymonadida</taxon>
        <taxon>Streblomastigidae</taxon>
        <taxon>Streblomastix</taxon>
    </lineage>
</organism>
<feature type="region of interest" description="Disordered" evidence="2">
    <location>
        <begin position="182"/>
        <end position="202"/>
    </location>
</feature>
<dbReference type="EMBL" id="SNRW01002490">
    <property type="protein sequence ID" value="KAA6392592.1"/>
    <property type="molecule type" value="Genomic_DNA"/>
</dbReference>
<name>A0A5J4WDJ5_9EUKA</name>
<protein>
    <submittedName>
        <fullName evidence="3">Uncharacterized protein</fullName>
    </submittedName>
</protein>
<dbReference type="PANTHER" id="PTHR36812:SF9">
    <property type="entry name" value="MYB-LIKE PROTEIN X ISOFORM X1"/>
    <property type="match status" value="1"/>
</dbReference>
<accession>A0A5J4WDJ5</accession>
<dbReference type="Proteomes" id="UP000324800">
    <property type="component" value="Unassembled WGS sequence"/>
</dbReference>
<feature type="compositionally biased region" description="Acidic residues" evidence="2">
    <location>
        <begin position="184"/>
        <end position="193"/>
    </location>
</feature>
<evidence type="ECO:0000256" key="1">
    <source>
        <dbReference type="SAM" id="Coils"/>
    </source>
</evidence>